<dbReference type="PRINTS" id="PR00368">
    <property type="entry name" value="FADPNR"/>
</dbReference>
<dbReference type="GO" id="GO:0016491">
    <property type="term" value="F:oxidoreductase activity"/>
    <property type="evidence" value="ECO:0007669"/>
    <property type="project" value="UniProtKB-KW"/>
</dbReference>
<dbReference type="InterPro" id="IPR050097">
    <property type="entry name" value="Ferredoxin-NADP_redctase_2"/>
</dbReference>
<dbReference type="InterPro" id="IPR023753">
    <property type="entry name" value="FAD/NAD-binding_dom"/>
</dbReference>
<evidence type="ECO:0000256" key="2">
    <source>
        <dbReference type="ARBA" id="ARBA00023002"/>
    </source>
</evidence>
<accession>A0A841GT49</accession>
<dbReference type="EMBL" id="JACHEX010000005">
    <property type="protein sequence ID" value="MBB6063293.1"/>
    <property type="molecule type" value="Genomic_DNA"/>
</dbReference>
<dbReference type="AlphaFoldDB" id="A0A841GT49"/>
<dbReference type="PRINTS" id="PR00469">
    <property type="entry name" value="PNDRDTASEII"/>
</dbReference>
<dbReference type="PANTHER" id="PTHR48105">
    <property type="entry name" value="THIOREDOXIN REDUCTASE 1-RELATED-RELATED"/>
    <property type="match status" value="1"/>
</dbReference>
<dbReference type="RefSeq" id="WP_184619876.1">
    <property type="nucleotide sequence ID" value="NZ_JACHEX010000005.1"/>
</dbReference>
<protein>
    <submittedName>
        <fullName evidence="4">Thioredoxin reductase</fullName>
    </submittedName>
</protein>
<evidence type="ECO:0000256" key="1">
    <source>
        <dbReference type="ARBA" id="ARBA00022630"/>
    </source>
</evidence>
<sequence>MQVGIVGAGPAGISAAVFLKRYGIDVALFEKKRVGGLINNAWRVENIPLFKPLPGKKIVENMKSYLDLYNVNIIFEEVKEVYDKRIITEKDTYYFDYIIIASGTVPNRIVEYEGKRVYYEFLDLPENIESLAIYGAGDVAFDGAIQAKILRKNVHVFNRSNKIKALSRLVNIANSLGVIYHESEPIQIVENKENYVLVHTKKSVYKFDALLLATGRKVDLSFLKTDKVVLIGDVAHPNFRQASIAMGDGIKIAMKIIGEGKV</sequence>
<dbReference type="SUPFAM" id="SSF51905">
    <property type="entry name" value="FAD/NAD(P)-binding domain"/>
    <property type="match status" value="1"/>
</dbReference>
<feature type="domain" description="FAD/NAD(P)-binding" evidence="3">
    <location>
        <begin position="2"/>
        <end position="228"/>
    </location>
</feature>
<proteinExistence type="predicted"/>
<dbReference type="Proteomes" id="UP000555828">
    <property type="component" value="Unassembled WGS sequence"/>
</dbReference>
<evidence type="ECO:0000313" key="4">
    <source>
        <dbReference type="EMBL" id="MBB6063293.1"/>
    </source>
</evidence>
<dbReference type="Pfam" id="PF07992">
    <property type="entry name" value="Pyr_redox_2"/>
    <property type="match status" value="1"/>
</dbReference>
<keyword evidence="5" id="KW-1185">Reference proteome</keyword>
<reference evidence="4 5" key="1">
    <citation type="submission" date="2020-08" db="EMBL/GenBank/DDBJ databases">
        <title>Genomic Encyclopedia of Type Strains, Phase IV (KMG-IV): sequencing the most valuable type-strain genomes for metagenomic binning, comparative biology and taxonomic classification.</title>
        <authorList>
            <person name="Goeker M."/>
        </authorList>
    </citation>
    <scope>NUCLEOTIDE SEQUENCE [LARGE SCALE GENOMIC DNA]</scope>
    <source>
        <strain evidence="4 5">DSM 13481</strain>
    </source>
</reference>
<organism evidence="4 5">
    <name type="scientific">Thermosipho japonicus</name>
    <dbReference type="NCBI Taxonomy" id="90323"/>
    <lineage>
        <taxon>Bacteria</taxon>
        <taxon>Thermotogati</taxon>
        <taxon>Thermotogota</taxon>
        <taxon>Thermotogae</taxon>
        <taxon>Thermotogales</taxon>
        <taxon>Fervidobacteriaceae</taxon>
        <taxon>Thermosipho</taxon>
    </lineage>
</organism>
<evidence type="ECO:0000259" key="3">
    <source>
        <dbReference type="Pfam" id="PF07992"/>
    </source>
</evidence>
<dbReference type="Gene3D" id="3.50.50.60">
    <property type="entry name" value="FAD/NAD(P)-binding domain"/>
    <property type="match status" value="2"/>
</dbReference>
<name>A0A841GT49_9BACT</name>
<keyword evidence="1" id="KW-0285">Flavoprotein</keyword>
<gene>
    <name evidence="4" type="ORF">HNP65_001757</name>
</gene>
<keyword evidence="2" id="KW-0560">Oxidoreductase</keyword>
<comment type="caution">
    <text evidence="4">The sequence shown here is derived from an EMBL/GenBank/DDBJ whole genome shotgun (WGS) entry which is preliminary data.</text>
</comment>
<evidence type="ECO:0000313" key="5">
    <source>
        <dbReference type="Proteomes" id="UP000555828"/>
    </source>
</evidence>
<dbReference type="InterPro" id="IPR036188">
    <property type="entry name" value="FAD/NAD-bd_sf"/>
</dbReference>